<name>A0A368RIC9_SETIT</name>
<dbReference type="EMBL" id="CM003533">
    <property type="protein sequence ID" value="RCV29966.1"/>
    <property type="molecule type" value="Genomic_DNA"/>
</dbReference>
<protein>
    <submittedName>
        <fullName evidence="1">Uncharacterized protein</fullName>
    </submittedName>
</protein>
<accession>A0A368RIC9</accession>
<organism evidence="1">
    <name type="scientific">Setaria italica</name>
    <name type="common">Foxtail millet</name>
    <name type="synonym">Panicum italicum</name>
    <dbReference type="NCBI Taxonomy" id="4555"/>
    <lineage>
        <taxon>Eukaryota</taxon>
        <taxon>Viridiplantae</taxon>
        <taxon>Streptophyta</taxon>
        <taxon>Embryophyta</taxon>
        <taxon>Tracheophyta</taxon>
        <taxon>Spermatophyta</taxon>
        <taxon>Magnoliopsida</taxon>
        <taxon>Liliopsida</taxon>
        <taxon>Poales</taxon>
        <taxon>Poaceae</taxon>
        <taxon>PACMAD clade</taxon>
        <taxon>Panicoideae</taxon>
        <taxon>Panicodae</taxon>
        <taxon>Paniceae</taxon>
        <taxon>Cenchrinae</taxon>
        <taxon>Setaria</taxon>
    </lineage>
</organism>
<reference evidence="1" key="2">
    <citation type="submission" date="2015-07" db="EMBL/GenBank/DDBJ databases">
        <authorList>
            <person name="Noorani M."/>
        </authorList>
    </citation>
    <scope>NUCLEOTIDE SEQUENCE</scope>
    <source>
        <strain evidence="1">Yugu1</strain>
    </source>
</reference>
<reference evidence="1" key="1">
    <citation type="journal article" date="2012" name="Nat. Biotechnol.">
        <title>Reference genome sequence of the model plant Setaria.</title>
        <authorList>
            <person name="Bennetzen J.L."/>
            <person name="Schmutz J."/>
            <person name="Wang H."/>
            <person name="Percifield R."/>
            <person name="Hawkins J."/>
            <person name="Pontaroli A.C."/>
            <person name="Estep M."/>
            <person name="Feng L."/>
            <person name="Vaughn J.N."/>
            <person name="Grimwood J."/>
            <person name="Jenkins J."/>
            <person name="Barry K."/>
            <person name="Lindquist E."/>
            <person name="Hellsten U."/>
            <person name="Deshpande S."/>
            <person name="Wang X."/>
            <person name="Wu X."/>
            <person name="Mitros T."/>
            <person name="Triplett J."/>
            <person name="Yang X."/>
            <person name="Ye C.Y."/>
            <person name="Mauro-Herrera M."/>
            <person name="Wang L."/>
            <person name="Li P."/>
            <person name="Sharma M."/>
            <person name="Sharma R."/>
            <person name="Ronald P.C."/>
            <person name="Panaud O."/>
            <person name="Kellogg E.A."/>
            <person name="Brutnell T.P."/>
            <person name="Doust A.N."/>
            <person name="Tuskan G.A."/>
            <person name="Rokhsar D."/>
            <person name="Devos K.M."/>
        </authorList>
    </citation>
    <scope>NUCLEOTIDE SEQUENCE [LARGE SCALE GENOMIC DNA]</scope>
    <source>
        <strain evidence="1">Yugu1</strain>
    </source>
</reference>
<sequence>MMVIKLQSKEGILGLAKERRNGGNNCVRCGLVCSKDLPAAQRACWLPFSMRACSRFLVARGSISGKRIKVTGPCRLLAFSFQAAIQYFISGSAMFSSAPDEEHCNELTRGVWILGAKL</sequence>
<dbReference type="AlphaFoldDB" id="A0A368RIC9"/>
<evidence type="ECO:0000313" key="1">
    <source>
        <dbReference type="EMBL" id="RCV29966.1"/>
    </source>
</evidence>
<gene>
    <name evidence="1" type="ORF">SETIT_6G056500v2</name>
</gene>
<proteinExistence type="predicted"/>